<proteinExistence type="predicted"/>
<keyword evidence="7" id="KW-0378">Hydrolase</keyword>
<dbReference type="AlphaFoldDB" id="A0AA38WSF5"/>
<evidence type="ECO:0000313" key="14">
    <source>
        <dbReference type="Proteomes" id="UP001172457"/>
    </source>
</evidence>
<dbReference type="InterPro" id="IPR000477">
    <property type="entry name" value="RT_dom"/>
</dbReference>
<dbReference type="Pfam" id="PF08284">
    <property type="entry name" value="RVP_2"/>
    <property type="match status" value="1"/>
</dbReference>
<dbReference type="Gene3D" id="1.10.340.70">
    <property type="match status" value="1"/>
</dbReference>
<evidence type="ECO:0000259" key="12">
    <source>
        <dbReference type="Pfam" id="PF17921"/>
    </source>
</evidence>
<dbReference type="GO" id="GO:0003964">
    <property type="term" value="F:RNA-directed DNA polymerase activity"/>
    <property type="evidence" value="ECO:0007669"/>
    <property type="project" value="UniProtKB-KW"/>
</dbReference>
<evidence type="ECO:0000256" key="8">
    <source>
        <dbReference type="ARBA" id="ARBA00022918"/>
    </source>
</evidence>
<dbReference type="InterPro" id="IPR050951">
    <property type="entry name" value="Retrovirus_Pol_polyprotein"/>
</dbReference>
<dbReference type="Gene3D" id="3.30.420.10">
    <property type="entry name" value="Ribonuclease H-like superfamily/Ribonuclease H"/>
    <property type="match status" value="1"/>
</dbReference>
<dbReference type="Gene3D" id="3.10.10.10">
    <property type="entry name" value="HIV Type 1 Reverse Transcriptase, subunit A, domain 1"/>
    <property type="match status" value="1"/>
</dbReference>
<dbReference type="InterPro" id="IPR036397">
    <property type="entry name" value="RNaseH_sf"/>
</dbReference>
<dbReference type="Proteomes" id="UP001172457">
    <property type="component" value="Chromosome 2"/>
</dbReference>
<feature type="domain" description="Reverse transcriptase RNase H-like" evidence="11">
    <location>
        <begin position="431"/>
        <end position="527"/>
    </location>
</feature>
<keyword evidence="4" id="KW-0548">Nucleotidyltransferase</keyword>
<feature type="domain" description="Integrase zinc-binding" evidence="12">
    <location>
        <begin position="617"/>
        <end position="672"/>
    </location>
</feature>
<keyword evidence="5" id="KW-0540">Nuclease</keyword>
<dbReference type="GO" id="GO:0006508">
    <property type="term" value="P:proteolysis"/>
    <property type="evidence" value="ECO:0007669"/>
    <property type="project" value="UniProtKB-KW"/>
</dbReference>
<dbReference type="SUPFAM" id="SSF56672">
    <property type="entry name" value="DNA/RNA polymerases"/>
    <property type="match status" value="2"/>
</dbReference>
<keyword evidence="14" id="KW-1185">Reference proteome</keyword>
<dbReference type="InterPro" id="IPR043128">
    <property type="entry name" value="Rev_trsase/Diguanyl_cyclase"/>
</dbReference>
<dbReference type="InterPro" id="IPR041588">
    <property type="entry name" value="Integrase_H2C2"/>
</dbReference>
<dbReference type="Pfam" id="PF17921">
    <property type="entry name" value="Integrase_H2C2"/>
    <property type="match status" value="1"/>
</dbReference>
<evidence type="ECO:0000256" key="3">
    <source>
        <dbReference type="ARBA" id="ARBA00022679"/>
    </source>
</evidence>
<feature type="compositionally biased region" description="Basic and acidic residues" evidence="9">
    <location>
        <begin position="8"/>
        <end position="24"/>
    </location>
</feature>
<feature type="compositionally biased region" description="Basic and acidic residues" evidence="9">
    <location>
        <begin position="341"/>
        <end position="366"/>
    </location>
</feature>
<keyword evidence="2" id="KW-0645">Protease</keyword>
<dbReference type="CDD" id="cd01647">
    <property type="entry name" value="RT_LTR"/>
    <property type="match status" value="1"/>
</dbReference>
<keyword evidence="6" id="KW-0255">Endonuclease</keyword>
<evidence type="ECO:0000256" key="5">
    <source>
        <dbReference type="ARBA" id="ARBA00022722"/>
    </source>
</evidence>
<dbReference type="InterPro" id="IPR021109">
    <property type="entry name" value="Peptidase_aspartic_dom_sf"/>
</dbReference>
<dbReference type="EMBL" id="JARYMX010000002">
    <property type="protein sequence ID" value="KAJ9562009.1"/>
    <property type="molecule type" value="Genomic_DNA"/>
</dbReference>
<dbReference type="FunFam" id="1.10.340.70:FF:000001">
    <property type="entry name" value="Retrovirus-related Pol polyprotein from transposon gypsy-like Protein"/>
    <property type="match status" value="1"/>
</dbReference>
<evidence type="ECO:0000256" key="1">
    <source>
        <dbReference type="ARBA" id="ARBA00012493"/>
    </source>
</evidence>
<evidence type="ECO:0000313" key="13">
    <source>
        <dbReference type="EMBL" id="KAJ9562009.1"/>
    </source>
</evidence>
<keyword evidence="8" id="KW-0695">RNA-directed DNA polymerase</keyword>
<dbReference type="GO" id="GO:0004519">
    <property type="term" value="F:endonuclease activity"/>
    <property type="evidence" value="ECO:0007669"/>
    <property type="project" value="UniProtKB-KW"/>
</dbReference>
<evidence type="ECO:0000259" key="10">
    <source>
        <dbReference type="Pfam" id="PF00078"/>
    </source>
</evidence>
<feature type="region of interest" description="Disordered" evidence="9">
    <location>
        <begin position="1"/>
        <end position="24"/>
    </location>
</feature>
<dbReference type="Gene3D" id="3.30.70.270">
    <property type="match status" value="2"/>
</dbReference>
<accession>A0AA38WSF5</accession>
<reference evidence="13" key="1">
    <citation type="submission" date="2023-03" db="EMBL/GenBank/DDBJ databases">
        <title>Chromosome-scale reference genome and RAD-based genetic map of yellow starthistle (Centaurea solstitialis) reveal putative structural variation and QTLs associated with invader traits.</title>
        <authorList>
            <person name="Reatini B."/>
            <person name="Cang F.A."/>
            <person name="Jiang Q."/>
            <person name="Mckibben M.T.W."/>
            <person name="Barker M.S."/>
            <person name="Rieseberg L.H."/>
            <person name="Dlugosch K.M."/>
        </authorList>
    </citation>
    <scope>NUCLEOTIDE SEQUENCE</scope>
    <source>
        <strain evidence="13">CAN-66</strain>
        <tissue evidence="13">Leaf</tissue>
    </source>
</reference>
<name>A0AA38WSF5_9ASTR</name>
<dbReference type="InterPro" id="IPR041373">
    <property type="entry name" value="RT_RNaseH"/>
</dbReference>
<evidence type="ECO:0000256" key="6">
    <source>
        <dbReference type="ARBA" id="ARBA00022759"/>
    </source>
</evidence>
<dbReference type="EC" id="2.7.7.49" evidence="1"/>
<sequence length="687" mass="79565">MESGHNLVKVEHQPEETTQDHSDKSRKVVKKCTLSLARKDFSIDLIPIKIGSFDIIIGMDWMSNHRATICCAEKIVRLALPDGGVLEVHGEKPMRDIKIVSYMKMRSHLRKECVAFVAHVVDEKAKEKISRLRENFSKYTRKSYPNYPCMDKWSSTSRSSPVAKSPYRLAPSETQELSNQLQELLDKGFIRPSSSPWGAPVLFELNKITIKNRYPLPRIDDLFDQLQGATYFSKIDLRSGYHQMRVREDDIAKTAFRTRYGHYDFLVMPFGLTNAPAVFMDLMNRVCRPYLDKFVIAFIDDILIYSRSKEDHEHYLRLILELKSFMLNSQSANFGSQKPCGEQRRNTRRSSQDRGHKEVGSPEDTGRNSTISRIGRLLPAIHCKFLQDCPLTTLTQKDKKFIWGEKQEEAFQLLKHKLCNAPILALPEGTDNFVVYCDASHQGLGCVLMQNEKVIAYASRQLKVHEKNYTTHDLELGAVVFALKIWRHYLYSTKCTIYTDHKSLQHILDQKMLNMRQRRWVELLSDYDCEIKYHPGKANVVADALSRKERVKPTRTRAMGMVVQTSLKSQILKAQREALKADNLKKETLHNLEKEFEEKSDGVRYFKDRIWVPKVDQLRKLIMDEAHQSKYSIHPGADKMYKGLKEHYWWPGMKKDIATYVSKCLTCARIKAEHQKSSGLLQQPEIP</sequence>
<dbReference type="GO" id="GO:0003676">
    <property type="term" value="F:nucleic acid binding"/>
    <property type="evidence" value="ECO:0007669"/>
    <property type="project" value="InterPro"/>
</dbReference>
<evidence type="ECO:0000256" key="7">
    <source>
        <dbReference type="ARBA" id="ARBA00022801"/>
    </source>
</evidence>
<keyword evidence="3" id="KW-0808">Transferase</keyword>
<evidence type="ECO:0000259" key="11">
    <source>
        <dbReference type="Pfam" id="PF17917"/>
    </source>
</evidence>
<dbReference type="PANTHER" id="PTHR37984">
    <property type="entry name" value="PROTEIN CBG26694"/>
    <property type="match status" value="1"/>
</dbReference>
<evidence type="ECO:0000256" key="2">
    <source>
        <dbReference type="ARBA" id="ARBA00022670"/>
    </source>
</evidence>
<dbReference type="FunFam" id="3.10.10.10:FF:000007">
    <property type="entry name" value="Retrovirus-related Pol polyprotein from transposon 17.6-like Protein"/>
    <property type="match status" value="1"/>
</dbReference>
<protein>
    <recommendedName>
        <fullName evidence="1">RNA-directed DNA polymerase</fullName>
        <ecNumber evidence="1">2.7.7.49</ecNumber>
    </recommendedName>
</protein>
<dbReference type="CDD" id="cd09274">
    <property type="entry name" value="RNase_HI_RT_Ty3"/>
    <property type="match status" value="1"/>
</dbReference>
<evidence type="ECO:0000256" key="9">
    <source>
        <dbReference type="SAM" id="MobiDB-lite"/>
    </source>
</evidence>
<feature type="domain" description="Reverse transcriptase" evidence="10">
    <location>
        <begin position="205"/>
        <end position="321"/>
    </location>
</feature>
<comment type="caution">
    <text evidence="13">The sequence shown here is derived from an EMBL/GenBank/DDBJ whole genome shotgun (WGS) entry which is preliminary data.</text>
</comment>
<evidence type="ECO:0000256" key="4">
    <source>
        <dbReference type="ARBA" id="ARBA00022695"/>
    </source>
</evidence>
<dbReference type="GO" id="GO:0008233">
    <property type="term" value="F:peptidase activity"/>
    <property type="evidence" value="ECO:0007669"/>
    <property type="project" value="UniProtKB-KW"/>
</dbReference>
<dbReference type="PANTHER" id="PTHR37984:SF5">
    <property type="entry name" value="PROTEIN NYNRIN-LIKE"/>
    <property type="match status" value="1"/>
</dbReference>
<dbReference type="Pfam" id="PF00078">
    <property type="entry name" value="RVT_1"/>
    <property type="match status" value="1"/>
</dbReference>
<dbReference type="Gene3D" id="2.40.70.10">
    <property type="entry name" value="Acid Proteases"/>
    <property type="match status" value="1"/>
</dbReference>
<feature type="region of interest" description="Disordered" evidence="9">
    <location>
        <begin position="333"/>
        <end position="369"/>
    </location>
</feature>
<gene>
    <name evidence="13" type="ORF">OSB04_007169</name>
</gene>
<organism evidence="13 14">
    <name type="scientific">Centaurea solstitialis</name>
    <name type="common">yellow star-thistle</name>
    <dbReference type="NCBI Taxonomy" id="347529"/>
    <lineage>
        <taxon>Eukaryota</taxon>
        <taxon>Viridiplantae</taxon>
        <taxon>Streptophyta</taxon>
        <taxon>Embryophyta</taxon>
        <taxon>Tracheophyta</taxon>
        <taxon>Spermatophyta</taxon>
        <taxon>Magnoliopsida</taxon>
        <taxon>eudicotyledons</taxon>
        <taxon>Gunneridae</taxon>
        <taxon>Pentapetalae</taxon>
        <taxon>asterids</taxon>
        <taxon>campanulids</taxon>
        <taxon>Asterales</taxon>
        <taxon>Asteraceae</taxon>
        <taxon>Carduoideae</taxon>
        <taxon>Cardueae</taxon>
        <taxon>Centaureinae</taxon>
        <taxon>Centaurea</taxon>
    </lineage>
</organism>
<dbReference type="Pfam" id="PF17917">
    <property type="entry name" value="RT_RNaseH"/>
    <property type="match status" value="1"/>
</dbReference>
<dbReference type="InterPro" id="IPR043502">
    <property type="entry name" value="DNA/RNA_pol_sf"/>
</dbReference>